<evidence type="ECO:0000313" key="1">
    <source>
        <dbReference type="EMBL" id="KAJ8116826.1"/>
    </source>
</evidence>
<gene>
    <name evidence="1" type="ORF">OPT61_g1831</name>
</gene>
<accession>A0ACC2INP2</accession>
<reference evidence="1" key="1">
    <citation type="submission" date="2022-11" db="EMBL/GenBank/DDBJ databases">
        <title>Genome Sequence of Boeremia exigua.</title>
        <authorList>
            <person name="Buettner E."/>
        </authorList>
    </citation>
    <scope>NUCLEOTIDE SEQUENCE</scope>
    <source>
        <strain evidence="1">CU02</strain>
    </source>
</reference>
<protein>
    <submittedName>
        <fullName evidence="1">Uncharacterized protein</fullName>
    </submittedName>
</protein>
<proteinExistence type="predicted"/>
<organism evidence="1 2">
    <name type="scientific">Boeremia exigua</name>
    <dbReference type="NCBI Taxonomy" id="749465"/>
    <lineage>
        <taxon>Eukaryota</taxon>
        <taxon>Fungi</taxon>
        <taxon>Dikarya</taxon>
        <taxon>Ascomycota</taxon>
        <taxon>Pezizomycotina</taxon>
        <taxon>Dothideomycetes</taxon>
        <taxon>Pleosporomycetidae</taxon>
        <taxon>Pleosporales</taxon>
        <taxon>Pleosporineae</taxon>
        <taxon>Didymellaceae</taxon>
        <taxon>Boeremia</taxon>
    </lineage>
</organism>
<evidence type="ECO:0000313" key="2">
    <source>
        <dbReference type="Proteomes" id="UP001153331"/>
    </source>
</evidence>
<comment type="caution">
    <text evidence="1">The sequence shown here is derived from an EMBL/GenBank/DDBJ whole genome shotgun (WGS) entry which is preliminary data.</text>
</comment>
<name>A0ACC2INP2_9PLEO</name>
<sequence>MPSSYSSQTFSSATSTINGQTTSRTQSTISDNSGTHVHRTSQEPGQALREERFDVDSSGRRIGGGSSSGNSAGRIEDVTDEQQKENDRKYEERMEEEYAKREGGA</sequence>
<dbReference type="EMBL" id="JAPHNI010000077">
    <property type="protein sequence ID" value="KAJ8116826.1"/>
    <property type="molecule type" value="Genomic_DNA"/>
</dbReference>
<dbReference type="Proteomes" id="UP001153331">
    <property type="component" value="Unassembled WGS sequence"/>
</dbReference>
<keyword evidence="2" id="KW-1185">Reference proteome</keyword>